<protein>
    <submittedName>
        <fullName evidence="2">Uncharacterized protein</fullName>
    </submittedName>
</protein>
<evidence type="ECO:0000313" key="3">
    <source>
        <dbReference type="Proteomes" id="UP000594638"/>
    </source>
</evidence>
<sequence>MEYVKTEFDDLCILDEERTKGGRMEKRKHIDSDDEDDKYKSKNLEAERRRHKKLYDRLFTIQTKKYAKHPTNEVGGPYTVIEVIVPRAYELVDKVANPLNTLGIDRIHGGQQTHKELAQLEEKPMMRLRSNMIDKAIHAFTCSSS</sequence>
<reference evidence="2 3" key="1">
    <citation type="submission" date="2019-12" db="EMBL/GenBank/DDBJ databases">
        <authorList>
            <person name="Alioto T."/>
            <person name="Alioto T."/>
            <person name="Gomez Garrido J."/>
        </authorList>
    </citation>
    <scope>NUCLEOTIDE SEQUENCE [LARGE SCALE GENOMIC DNA]</scope>
</reference>
<evidence type="ECO:0000313" key="2">
    <source>
        <dbReference type="EMBL" id="CAA3008301.1"/>
    </source>
</evidence>
<dbReference type="EMBL" id="CACTIH010007295">
    <property type="protein sequence ID" value="CAA3008301.1"/>
    <property type="molecule type" value="Genomic_DNA"/>
</dbReference>
<proteinExistence type="predicted"/>
<evidence type="ECO:0000256" key="1">
    <source>
        <dbReference type="SAM" id="MobiDB-lite"/>
    </source>
</evidence>
<keyword evidence="3" id="KW-1185">Reference proteome</keyword>
<dbReference type="Gramene" id="OE9A049920T1">
    <property type="protein sequence ID" value="OE9A049920C1"/>
    <property type="gene ID" value="OE9A049920"/>
</dbReference>
<name>A0A8S0TXM2_OLEEU</name>
<accession>A0A8S0TXM2</accession>
<gene>
    <name evidence="2" type="ORF">OLEA9_A049920</name>
</gene>
<comment type="caution">
    <text evidence="2">The sequence shown here is derived from an EMBL/GenBank/DDBJ whole genome shotgun (WGS) entry which is preliminary data.</text>
</comment>
<dbReference type="Proteomes" id="UP000594638">
    <property type="component" value="Unassembled WGS sequence"/>
</dbReference>
<feature type="region of interest" description="Disordered" evidence="1">
    <location>
        <begin position="20"/>
        <end position="44"/>
    </location>
</feature>
<dbReference type="AlphaFoldDB" id="A0A8S0TXM2"/>
<organism evidence="2 3">
    <name type="scientific">Olea europaea subsp. europaea</name>
    <dbReference type="NCBI Taxonomy" id="158383"/>
    <lineage>
        <taxon>Eukaryota</taxon>
        <taxon>Viridiplantae</taxon>
        <taxon>Streptophyta</taxon>
        <taxon>Embryophyta</taxon>
        <taxon>Tracheophyta</taxon>
        <taxon>Spermatophyta</taxon>
        <taxon>Magnoliopsida</taxon>
        <taxon>eudicotyledons</taxon>
        <taxon>Gunneridae</taxon>
        <taxon>Pentapetalae</taxon>
        <taxon>asterids</taxon>
        <taxon>lamiids</taxon>
        <taxon>Lamiales</taxon>
        <taxon>Oleaceae</taxon>
        <taxon>Oleeae</taxon>
        <taxon>Olea</taxon>
    </lineage>
</organism>